<keyword evidence="1" id="KW-1133">Transmembrane helix</keyword>
<organism evidence="3 4">
    <name type="scientific">Ceriporiopsis subvermispora (strain B)</name>
    <name type="common">White-rot fungus</name>
    <name type="synonym">Gelatoporia subvermispora</name>
    <dbReference type="NCBI Taxonomy" id="914234"/>
    <lineage>
        <taxon>Eukaryota</taxon>
        <taxon>Fungi</taxon>
        <taxon>Dikarya</taxon>
        <taxon>Basidiomycota</taxon>
        <taxon>Agaricomycotina</taxon>
        <taxon>Agaricomycetes</taxon>
        <taxon>Polyporales</taxon>
        <taxon>Gelatoporiaceae</taxon>
        <taxon>Gelatoporia</taxon>
    </lineage>
</organism>
<dbReference type="EMBL" id="KB445819">
    <property type="protein sequence ID" value="EMD31434.1"/>
    <property type="molecule type" value="Genomic_DNA"/>
</dbReference>
<evidence type="ECO:0000259" key="2">
    <source>
        <dbReference type="Pfam" id="PF20151"/>
    </source>
</evidence>
<evidence type="ECO:0000256" key="1">
    <source>
        <dbReference type="SAM" id="Phobius"/>
    </source>
</evidence>
<dbReference type="OrthoDB" id="3038503at2759"/>
<reference evidence="3 4" key="1">
    <citation type="journal article" date="2012" name="Proc. Natl. Acad. Sci. U.S.A.">
        <title>Comparative genomics of Ceriporiopsis subvermispora and Phanerochaete chrysosporium provide insight into selective ligninolysis.</title>
        <authorList>
            <person name="Fernandez-Fueyo E."/>
            <person name="Ruiz-Duenas F.J."/>
            <person name="Ferreira P."/>
            <person name="Floudas D."/>
            <person name="Hibbett D.S."/>
            <person name="Canessa P."/>
            <person name="Larrondo L.F."/>
            <person name="James T.Y."/>
            <person name="Seelenfreund D."/>
            <person name="Lobos S."/>
            <person name="Polanco R."/>
            <person name="Tello M."/>
            <person name="Honda Y."/>
            <person name="Watanabe T."/>
            <person name="Watanabe T."/>
            <person name="Ryu J.S."/>
            <person name="Kubicek C.P."/>
            <person name="Schmoll M."/>
            <person name="Gaskell J."/>
            <person name="Hammel K.E."/>
            <person name="St John F.J."/>
            <person name="Vanden Wymelenberg A."/>
            <person name="Sabat G."/>
            <person name="Splinter BonDurant S."/>
            <person name="Syed K."/>
            <person name="Yadav J.S."/>
            <person name="Doddapaneni H."/>
            <person name="Subramanian V."/>
            <person name="Lavin J.L."/>
            <person name="Oguiza J.A."/>
            <person name="Perez G."/>
            <person name="Pisabarro A.G."/>
            <person name="Ramirez L."/>
            <person name="Santoyo F."/>
            <person name="Master E."/>
            <person name="Coutinho P.M."/>
            <person name="Henrissat B."/>
            <person name="Lombard V."/>
            <person name="Magnuson J.K."/>
            <person name="Kuees U."/>
            <person name="Hori C."/>
            <person name="Igarashi K."/>
            <person name="Samejima M."/>
            <person name="Held B.W."/>
            <person name="Barry K.W."/>
            <person name="LaButti K.M."/>
            <person name="Lapidus A."/>
            <person name="Lindquist E.A."/>
            <person name="Lucas S.M."/>
            <person name="Riley R."/>
            <person name="Salamov A.A."/>
            <person name="Hoffmeister D."/>
            <person name="Schwenk D."/>
            <person name="Hadar Y."/>
            <person name="Yarden O."/>
            <person name="de Vries R.P."/>
            <person name="Wiebenga A."/>
            <person name="Stenlid J."/>
            <person name="Eastwood D."/>
            <person name="Grigoriev I.V."/>
            <person name="Berka R.M."/>
            <person name="Blanchette R.A."/>
            <person name="Kersten P."/>
            <person name="Martinez A.T."/>
            <person name="Vicuna R."/>
            <person name="Cullen D."/>
        </authorList>
    </citation>
    <scope>NUCLEOTIDE SEQUENCE [LARGE SCALE GENOMIC DNA]</scope>
    <source>
        <strain evidence="3 4">B</strain>
    </source>
</reference>
<feature type="transmembrane region" description="Helical" evidence="1">
    <location>
        <begin position="49"/>
        <end position="70"/>
    </location>
</feature>
<dbReference type="HOGENOM" id="CLU_1377968_0_0_1"/>
<dbReference type="Proteomes" id="UP000016930">
    <property type="component" value="Unassembled WGS sequence"/>
</dbReference>
<feature type="transmembrane region" description="Helical" evidence="1">
    <location>
        <begin position="127"/>
        <end position="146"/>
    </location>
</feature>
<sequence>MSQIAMAPIYAANFMTSTASAGLVIYDIITTLSDEVHYIWRRQFSSVTLLFWLNRSALLLWAAAALYLSFGSAAASTVDSATTGDPLLLSCSFAEDLLSVSEMLINFVQAVFMSVRVYALSGGQLRMTVVLFIFGLTGILSSSTIVGRPQAAVDVPGLAFRVCPLLPLIPETFNGYKTGELGAASLLLP</sequence>
<dbReference type="AlphaFoldDB" id="M2P7Z2"/>
<accession>M2P7Z2</accession>
<feature type="transmembrane region" description="Helical" evidence="1">
    <location>
        <begin position="6"/>
        <end position="29"/>
    </location>
</feature>
<evidence type="ECO:0000313" key="4">
    <source>
        <dbReference type="Proteomes" id="UP000016930"/>
    </source>
</evidence>
<feature type="transmembrane region" description="Helical" evidence="1">
    <location>
        <begin position="103"/>
        <end position="120"/>
    </location>
</feature>
<keyword evidence="4" id="KW-1185">Reference proteome</keyword>
<dbReference type="Pfam" id="PF20151">
    <property type="entry name" value="DUF6533"/>
    <property type="match status" value="1"/>
</dbReference>
<feature type="domain" description="DUF6533" evidence="2">
    <location>
        <begin position="17"/>
        <end position="58"/>
    </location>
</feature>
<gene>
    <name evidence="3" type="ORF">CERSUDRAFT_100458</name>
</gene>
<keyword evidence="1" id="KW-0812">Transmembrane</keyword>
<evidence type="ECO:0000313" key="3">
    <source>
        <dbReference type="EMBL" id="EMD31434.1"/>
    </source>
</evidence>
<dbReference type="InterPro" id="IPR045340">
    <property type="entry name" value="DUF6533"/>
</dbReference>
<protein>
    <recommendedName>
        <fullName evidence="2">DUF6533 domain-containing protein</fullName>
    </recommendedName>
</protein>
<name>M2P7Z2_CERS8</name>
<proteinExistence type="predicted"/>
<keyword evidence="1" id="KW-0472">Membrane</keyword>